<name>A0A3Q7Y6H8_CICAR</name>
<evidence type="ECO:0000313" key="3">
    <source>
        <dbReference type="RefSeq" id="XP_027186137.1"/>
    </source>
</evidence>
<dbReference type="RefSeq" id="XP_027186137.1">
    <property type="nucleotide sequence ID" value="XM_027330336.1"/>
</dbReference>
<evidence type="ECO:0000256" key="1">
    <source>
        <dbReference type="SAM" id="MobiDB-lite"/>
    </source>
</evidence>
<dbReference type="OrthoDB" id="1726046at2759"/>
<dbReference type="PANTHER" id="PTHR11439">
    <property type="entry name" value="GAG-POL-RELATED RETROTRANSPOSON"/>
    <property type="match status" value="1"/>
</dbReference>
<evidence type="ECO:0000313" key="2">
    <source>
        <dbReference type="Proteomes" id="UP000087171"/>
    </source>
</evidence>
<proteinExistence type="predicted"/>
<feature type="compositionally biased region" description="Polar residues" evidence="1">
    <location>
        <begin position="1"/>
        <end position="16"/>
    </location>
</feature>
<sequence>MGEAKITTTPTHPSSSLDKDESGQSISEKEHRGMIGSLLYLTASRTGIVFAVPLCARFQYSPKESQITAIKRIFRYLVGTIDLGLWYIKGSHFDFVAYSDVDYAGDKNERKNTSGACQLLAETLISWSCRNQNTIAVSTTEVENVSAANCCSQVL</sequence>
<reference evidence="3" key="1">
    <citation type="submission" date="2025-08" db="UniProtKB">
        <authorList>
            <consortium name="RefSeq"/>
        </authorList>
    </citation>
    <scope>IDENTIFICATION</scope>
    <source>
        <tissue evidence="3">Etiolated seedlings</tissue>
    </source>
</reference>
<keyword evidence="2" id="KW-1185">Reference proteome</keyword>
<dbReference type="PANTHER" id="PTHR11439:SF442">
    <property type="entry name" value="CYSTEINE-RICH RLK (RECEPTOR-LIKE PROTEIN KINASE) 8"/>
    <property type="match status" value="1"/>
</dbReference>
<dbReference type="STRING" id="3827.A0A3Q7Y6H8"/>
<dbReference type="Proteomes" id="UP000087171">
    <property type="component" value="Unplaced"/>
</dbReference>
<gene>
    <name evidence="3" type="primary">LOC113784174</name>
</gene>
<dbReference type="PaxDb" id="3827-XP_004513996.1"/>
<organism evidence="2 3">
    <name type="scientific">Cicer arietinum</name>
    <name type="common">Chickpea</name>
    <name type="synonym">Garbanzo</name>
    <dbReference type="NCBI Taxonomy" id="3827"/>
    <lineage>
        <taxon>Eukaryota</taxon>
        <taxon>Viridiplantae</taxon>
        <taxon>Streptophyta</taxon>
        <taxon>Embryophyta</taxon>
        <taxon>Tracheophyta</taxon>
        <taxon>Spermatophyta</taxon>
        <taxon>Magnoliopsida</taxon>
        <taxon>eudicotyledons</taxon>
        <taxon>Gunneridae</taxon>
        <taxon>Pentapetalae</taxon>
        <taxon>rosids</taxon>
        <taxon>fabids</taxon>
        <taxon>Fabales</taxon>
        <taxon>Fabaceae</taxon>
        <taxon>Papilionoideae</taxon>
        <taxon>50 kb inversion clade</taxon>
        <taxon>NPAAA clade</taxon>
        <taxon>Hologalegina</taxon>
        <taxon>IRL clade</taxon>
        <taxon>Cicereae</taxon>
        <taxon>Cicer</taxon>
    </lineage>
</organism>
<accession>A0A3Q7Y6H8</accession>
<feature type="compositionally biased region" description="Basic and acidic residues" evidence="1">
    <location>
        <begin position="17"/>
        <end position="26"/>
    </location>
</feature>
<dbReference type="CDD" id="cd09272">
    <property type="entry name" value="RNase_HI_RT_Ty1"/>
    <property type="match status" value="1"/>
</dbReference>
<dbReference type="AlphaFoldDB" id="A0A3Q7Y6H8"/>
<protein>
    <submittedName>
        <fullName evidence="3">Uncharacterized protein LOC113784174</fullName>
    </submittedName>
</protein>
<feature type="region of interest" description="Disordered" evidence="1">
    <location>
        <begin position="1"/>
        <end position="26"/>
    </location>
</feature>